<keyword evidence="2" id="KW-0456">Lyase</keyword>
<dbReference type="OMA" id="CVVHSHA"/>
<dbReference type="GO" id="GO:0016832">
    <property type="term" value="F:aldehyde-lyase activity"/>
    <property type="evidence" value="ECO:0007669"/>
    <property type="project" value="TreeGrafter"/>
</dbReference>
<sequence length="284" mass="31800">MTEKQQSEAYRTAVRQLITANHILHYHKVVDAYGHVSVRSPDDAEVYILSGNRAPALVSSATDLIEYRVSDSSPVDHSAGSGFLERFIHSEIYKRFPEVNCVIHSHAEAVLPYVAGNVEMKPTFHIAGFLGTKVPVYNIATSYEKMSSYEKEVQQDMLISNDQYGFDLANHFSKRGSWSCDHNVVLMTNHGFTAVGSSIKQSVYRAVYTCVNADVQTKAMMISSARASQGASRSEPVYLTEKQARGCQKMNDATMDRPWGLWEREVEVCPLYRNDELESKTSAP</sequence>
<dbReference type="HOGENOM" id="CLU_006033_2_2_1"/>
<dbReference type="KEGG" id="glz:GLAREA_02982"/>
<dbReference type="STRING" id="1116229.S3DKH8"/>
<dbReference type="GO" id="GO:0019323">
    <property type="term" value="P:pentose catabolic process"/>
    <property type="evidence" value="ECO:0007669"/>
    <property type="project" value="TreeGrafter"/>
</dbReference>
<dbReference type="OrthoDB" id="2932980at2759"/>
<dbReference type="PANTHER" id="PTHR22789:SF0">
    <property type="entry name" value="3-OXO-TETRONATE 4-PHOSPHATE DECARBOXYLASE-RELATED"/>
    <property type="match status" value="1"/>
</dbReference>
<dbReference type="Pfam" id="PF00596">
    <property type="entry name" value="Aldolase_II"/>
    <property type="match status" value="1"/>
</dbReference>
<gene>
    <name evidence="4" type="ORF">GLAREA_02982</name>
</gene>
<dbReference type="GeneID" id="19462038"/>
<dbReference type="RefSeq" id="XP_008086258.1">
    <property type="nucleotide sequence ID" value="XM_008088067.1"/>
</dbReference>
<organism evidence="4 5">
    <name type="scientific">Glarea lozoyensis (strain ATCC 20868 / MF5171)</name>
    <dbReference type="NCBI Taxonomy" id="1116229"/>
    <lineage>
        <taxon>Eukaryota</taxon>
        <taxon>Fungi</taxon>
        <taxon>Dikarya</taxon>
        <taxon>Ascomycota</taxon>
        <taxon>Pezizomycotina</taxon>
        <taxon>Leotiomycetes</taxon>
        <taxon>Helotiales</taxon>
        <taxon>Helotiaceae</taxon>
        <taxon>Glarea</taxon>
    </lineage>
</organism>
<feature type="domain" description="Class II aldolase/adducin N-terminal" evidence="3">
    <location>
        <begin position="15"/>
        <end position="217"/>
    </location>
</feature>
<dbReference type="GO" id="GO:0046872">
    <property type="term" value="F:metal ion binding"/>
    <property type="evidence" value="ECO:0007669"/>
    <property type="project" value="UniProtKB-KW"/>
</dbReference>
<dbReference type="eggNOG" id="ENOG502SKYK">
    <property type="taxonomic scope" value="Eukaryota"/>
</dbReference>
<dbReference type="InterPro" id="IPR036409">
    <property type="entry name" value="Aldolase_II/adducin_N_sf"/>
</dbReference>
<dbReference type="SUPFAM" id="SSF53639">
    <property type="entry name" value="AraD/HMP-PK domain-like"/>
    <property type="match status" value="1"/>
</dbReference>
<accession>S3DKH8</accession>
<dbReference type="EMBL" id="KE145370">
    <property type="protein sequence ID" value="EPE27068.1"/>
    <property type="molecule type" value="Genomic_DNA"/>
</dbReference>
<dbReference type="AlphaFoldDB" id="S3DKH8"/>
<dbReference type="InterPro" id="IPR001303">
    <property type="entry name" value="Aldolase_II/adducin_N"/>
</dbReference>
<dbReference type="InterPro" id="IPR050197">
    <property type="entry name" value="Aldolase_class_II_sugar_metab"/>
</dbReference>
<evidence type="ECO:0000256" key="1">
    <source>
        <dbReference type="ARBA" id="ARBA00022723"/>
    </source>
</evidence>
<evidence type="ECO:0000313" key="4">
    <source>
        <dbReference type="EMBL" id="EPE27068.1"/>
    </source>
</evidence>
<reference evidence="4 5" key="1">
    <citation type="journal article" date="2013" name="BMC Genomics">
        <title>Genomics-driven discovery of the pneumocandin biosynthetic gene cluster in the fungus Glarea lozoyensis.</title>
        <authorList>
            <person name="Chen L."/>
            <person name="Yue Q."/>
            <person name="Zhang X."/>
            <person name="Xiang M."/>
            <person name="Wang C."/>
            <person name="Li S."/>
            <person name="Che Y."/>
            <person name="Ortiz-Lopez F.J."/>
            <person name="Bills G.F."/>
            <person name="Liu X."/>
            <person name="An Z."/>
        </authorList>
    </citation>
    <scope>NUCLEOTIDE SEQUENCE [LARGE SCALE GENOMIC DNA]</scope>
    <source>
        <strain evidence="5">ATCC 20868 / MF5171</strain>
    </source>
</reference>
<dbReference type="SMART" id="SM01007">
    <property type="entry name" value="Aldolase_II"/>
    <property type="match status" value="1"/>
</dbReference>
<evidence type="ECO:0000259" key="3">
    <source>
        <dbReference type="SMART" id="SM01007"/>
    </source>
</evidence>
<evidence type="ECO:0000313" key="5">
    <source>
        <dbReference type="Proteomes" id="UP000016922"/>
    </source>
</evidence>
<dbReference type="PANTHER" id="PTHR22789">
    <property type="entry name" value="FUCULOSE PHOSPHATE ALDOLASE"/>
    <property type="match status" value="1"/>
</dbReference>
<dbReference type="GO" id="GO:0005829">
    <property type="term" value="C:cytosol"/>
    <property type="evidence" value="ECO:0007669"/>
    <property type="project" value="TreeGrafter"/>
</dbReference>
<keyword evidence="5" id="KW-1185">Reference proteome</keyword>
<evidence type="ECO:0000256" key="2">
    <source>
        <dbReference type="ARBA" id="ARBA00023239"/>
    </source>
</evidence>
<proteinExistence type="predicted"/>
<dbReference type="Gene3D" id="3.40.225.10">
    <property type="entry name" value="Class II aldolase/adducin N-terminal domain"/>
    <property type="match status" value="1"/>
</dbReference>
<protein>
    <submittedName>
        <fullName evidence="4">AraD-like aldolase/epimerase</fullName>
    </submittedName>
</protein>
<name>S3DKH8_GLAL2</name>
<keyword evidence="1" id="KW-0479">Metal-binding</keyword>
<dbReference type="Proteomes" id="UP000016922">
    <property type="component" value="Unassembled WGS sequence"/>
</dbReference>